<proteinExistence type="predicted"/>
<name>A0AA35Z3K6_LACSI</name>
<evidence type="ECO:0000313" key="3">
    <source>
        <dbReference type="Proteomes" id="UP001177003"/>
    </source>
</evidence>
<organism evidence="2 3">
    <name type="scientific">Lactuca saligna</name>
    <name type="common">Willowleaf lettuce</name>
    <dbReference type="NCBI Taxonomy" id="75948"/>
    <lineage>
        <taxon>Eukaryota</taxon>
        <taxon>Viridiplantae</taxon>
        <taxon>Streptophyta</taxon>
        <taxon>Embryophyta</taxon>
        <taxon>Tracheophyta</taxon>
        <taxon>Spermatophyta</taxon>
        <taxon>Magnoliopsida</taxon>
        <taxon>eudicotyledons</taxon>
        <taxon>Gunneridae</taxon>
        <taxon>Pentapetalae</taxon>
        <taxon>asterids</taxon>
        <taxon>campanulids</taxon>
        <taxon>Asterales</taxon>
        <taxon>Asteraceae</taxon>
        <taxon>Cichorioideae</taxon>
        <taxon>Cichorieae</taxon>
        <taxon>Lactucinae</taxon>
        <taxon>Lactuca</taxon>
    </lineage>
</organism>
<dbReference type="Proteomes" id="UP001177003">
    <property type="component" value="Chromosome 5"/>
</dbReference>
<evidence type="ECO:0000256" key="1">
    <source>
        <dbReference type="SAM" id="MobiDB-lite"/>
    </source>
</evidence>
<evidence type="ECO:0000313" key="2">
    <source>
        <dbReference type="EMBL" id="CAI9285275.1"/>
    </source>
</evidence>
<dbReference type="EMBL" id="OX465081">
    <property type="protein sequence ID" value="CAI9285275.1"/>
    <property type="molecule type" value="Genomic_DNA"/>
</dbReference>
<feature type="compositionally biased region" description="Acidic residues" evidence="1">
    <location>
        <begin position="25"/>
        <end position="46"/>
    </location>
</feature>
<dbReference type="AlphaFoldDB" id="A0AA35Z3K6"/>
<gene>
    <name evidence="2" type="ORF">LSALG_LOCUS24751</name>
</gene>
<feature type="region of interest" description="Disordered" evidence="1">
    <location>
        <begin position="1"/>
        <end position="58"/>
    </location>
</feature>
<feature type="compositionally biased region" description="Acidic residues" evidence="1">
    <location>
        <begin position="1"/>
        <end position="12"/>
    </location>
</feature>
<reference evidence="2" key="1">
    <citation type="submission" date="2023-04" db="EMBL/GenBank/DDBJ databases">
        <authorList>
            <person name="Vijverberg K."/>
            <person name="Xiong W."/>
            <person name="Schranz E."/>
        </authorList>
    </citation>
    <scope>NUCLEOTIDE SEQUENCE</scope>
</reference>
<protein>
    <submittedName>
        <fullName evidence="2">Uncharacterized protein</fullName>
    </submittedName>
</protein>
<sequence>MRGDGGESDSESGPDSAPVLGSESNPDDEASEADDGSETTPCDESESDGKVAGVWGGNGSVHTVQGREVVGLEILGGGAGTAAGGTTGLMGSKPTTKDCSGRDPMWALDSLKQAEIEAIFEGNTVPVLFHGNFNVKPLWIDLSFLCECIDGACDLPLPNLKTLVLKASMDAFNVDELIRILKYFPKLENLKLINIREVNNHNNTSRKKMIVLILEMKKTTKQNADQNI</sequence>
<keyword evidence="3" id="KW-1185">Reference proteome</keyword>
<accession>A0AA35Z3K6</accession>